<dbReference type="CDD" id="cd00854">
    <property type="entry name" value="NagA"/>
    <property type="match status" value="1"/>
</dbReference>
<dbReference type="Gene3D" id="2.30.40.10">
    <property type="entry name" value="Urease, subunit C, domain 1"/>
    <property type="match status" value="1"/>
</dbReference>
<dbReference type="Pfam" id="PF01979">
    <property type="entry name" value="Amidohydro_1"/>
    <property type="match status" value="1"/>
</dbReference>
<proteinExistence type="inferred from homology"/>
<comment type="similarity">
    <text evidence="1 9">Belongs to the metallo-dependent hydrolases superfamily. NagA family.</text>
</comment>
<keyword evidence="4 12" id="KW-0479">Metal-binding</keyword>
<keyword evidence="6 9" id="KW-0119">Carbohydrate metabolism</keyword>
<gene>
    <name evidence="14" type="primary">nagA</name>
    <name evidence="14" type="ORF">H7B90_24595</name>
</gene>
<dbReference type="InterPro" id="IPR003764">
    <property type="entry name" value="GlcNAc_6-P_deAcase"/>
</dbReference>
<dbReference type="SUPFAM" id="SSF51556">
    <property type="entry name" value="Metallo-dependent hydrolases"/>
    <property type="match status" value="1"/>
</dbReference>
<feature type="binding site" evidence="11">
    <location>
        <position position="236"/>
    </location>
    <ligand>
        <name>substrate</name>
    </ligand>
</feature>
<dbReference type="GO" id="GO:0046872">
    <property type="term" value="F:metal ion binding"/>
    <property type="evidence" value="ECO:0007669"/>
    <property type="project" value="UniProtKB-KW"/>
</dbReference>
<evidence type="ECO:0000256" key="5">
    <source>
        <dbReference type="ARBA" id="ARBA00022801"/>
    </source>
</evidence>
<dbReference type="AlphaFoldDB" id="A0A841U9G5"/>
<accession>A0A841U9G5</accession>
<sequence length="408" mass="42831">MRPIWIRKARVYAENGVLEEAAVEVREGRIAGIYNAGADGRLPEPPAEAEVIEAEGFALLPGFVDVHVHGGGGGDAMGATRGDLERMCAYHSRHGTTSLLVTTLTAGVEPIAKAVAAAAAFMRSEWTGGAKAAGVHLEGPFLNPAYCGAQDPRTMRAPSAEELEAMLAGTEGVVRLVTLAPEMPGADRAIEFARSRGMTVSAGHTGATYEEMREAVKRGVAHATHLFNGMRGIHHRDPGAAGGALLHPEVTAELICDGVHVHPDLVKLTFDVKTAEKVALITDCISCAGCPDGEYRLGDLPVIAQDGVVTLRGEDGKPGGLAGSTLTMRGAFLNAMRFAGRTPEQVLPALTLTPARQAGIDKETGSIAPGKAADLVLMDAEWNVVWTMADGRIVYRAEISGQPTKGDH</sequence>
<comment type="caution">
    <text evidence="14">The sequence shown here is derived from an EMBL/GenBank/DDBJ whole genome shotgun (WGS) entry which is preliminary data.</text>
</comment>
<feature type="domain" description="Amidohydrolase-related" evidence="13">
    <location>
        <begin position="59"/>
        <end position="394"/>
    </location>
</feature>
<dbReference type="EC" id="3.5.1.25" evidence="2"/>
<dbReference type="NCBIfam" id="TIGR00221">
    <property type="entry name" value="nagA"/>
    <property type="match status" value="1"/>
</dbReference>
<dbReference type="EMBL" id="JACJVR010000097">
    <property type="protein sequence ID" value="MBB6694580.1"/>
    <property type="molecule type" value="Genomic_DNA"/>
</dbReference>
<comment type="catalytic activity">
    <reaction evidence="7">
        <text>N-acetyl-D-glucosamine 6-phosphate + H2O = D-glucosamine 6-phosphate + acetate</text>
        <dbReference type="Rhea" id="RHEA:22936"/>
        <dbReference type="ChEBI" id="CHEBI:15377"/>
        <dbReference type="ChEBI" id="CHEBI:30089"/>
        <dbReference type="ChEBI" id="CHEBI:57513"/>
        <dbReference type="ChEBI" id="CHEBI:58725"/>
        <dbReference type="EC" id="3.5.1.25"/>
    </reaction>
</comment>
<evidence type="ECO:0000256" key="12">
    <source>
        <dbReference type="PIRSR" id="PIRSR038994-3"/>
    </source>
</evidence>
<evidence type="ECO:0000256" key="3">
    <source>
        <dbReference type="ARBA" id="ARBA00018029"/>
    </source>
</evidence>
<comment type="pathway">
    <text evidence="8">Amino-sugar metabolism; N-acetylneuraminate degradation; D-fructose 6-phosphate from N-acetylneuraminate: step 4/5.</text>
</comment>
<evidence type="ECO:0000313" key="14">
    <source>
        <dbReference type="EMBL" id="MBB6694580.1"/>
    </source>
</evidence>
<dbReference type="Proteomes" id="UP000553776">
    <property type="component" value="Unassembled WGS sequence"/>
</dbReference>
<evidence type="ECO:0000256" key="7">
    <source>
        <dbReference type="ARBA" id="ARBA00047647"/>
    </source>
</evidence>
<organism evidence="14 15">
    <name type="scientific">Cohnella xylanilytica</name>
    <dbReference type="NCBI Taxonomy" id="557555"/>
    <lineage>
        <taxon>Bacteria</taxon>
        <taxon>Bacillati</taxon>
        <taxon>Bacillota</taxon>
        <taxon>Bacilli</taxon>
        <taxon>Bacillales</taxon>
        <taxon>Paenibacillaceae</taxon>
        <taxon>Cohnella</taxon>
    </lineage>
</organism>
<reference evidence="14 15" key="1">
    <citation type="submission" date="2020-08" db="EMBL/GenBank/DDBJ databases">
        <title>Cohnella phylogeny.</title>
        <authorList>
            <person name="Dunlap C."/>
        </authorList>
    </citation>
    <scope>NUCLEOTIDE SEQUENCE [LARGE SCALE GENOMIC DNA]</scope>
    <source>
        <strain evidence="14 15">DSM 25239</strain>
    </source>
</reference>
<evidence type="ECO:0000259" key="13">
    <source>
        <dbReference type="Pfam" id="PF01979"/>
    </source>
</evidence>
<feature type="active site" description="Proton donor/acceptor" evidence="10">
    <location>
        <position position="283"/>
    </location>
</feature>
<dbReference type="RefSeq" id="WP_185138540.1">
    <property type="nucleotide sequence ID" value="NZ_JACJVR010000097.1"/>
</dbReference>
<dbReference type="InterPro" id="IPR011059">
    <property type="entry name" value="Metal-dep_hydrolase_composite"/>
</dbReference>
<feature type="binding site" evidence="12">
    <location>
        <position position="225"/>
    </location>
    <ligand>
        <name>Zn(2+)</name>
        <dbReference type="ChEBI" id="CHEBI:29105"/>
    </ligand>
</feature>
<keyword evidence="5 9" id="KW-0378">Hydrolase</keyword>
<protein>
    <recommendedName>
        <fullName evidence="3">N-acetylglucosamine-6-phosphate deacetylase</fullName>
        <ecNumber evidence="2">3.5.1.25</ecNumber>
    </recommendedName>
</protein>
<dbReference type="PIRSF" id="PIRSF038994">
    <property type="entry name" value="NagA"/>
    <property type="match status" value="1"/>
</dbReference>
<evidence type="ECO:0000256" key="6">
    <source>
        <dbReference type="ARBA" id="ARBA00023277"/>
    </source>
</evidence>
<keyword evidence="15" id="KW-1185">Reference proteome</keyword>
<evidence type="ECO:0000256" key="10">
    <source>
        <dbReference type="PIRSR" id="PIRSR038994-1"/>
    </source>
</evidence>
<dbReference type="InterPro" id="IPR032466">
    <property type="entry name" value="Metal_Hydrolase"/>
</dbReference>
<evidence type="ECO:0000256" key="11">
    <source>
        <dbReference type="PIRSR" id="PIRSR038994-2"/>
    </source>
</evidence>
<evidence type="ECO:0000256" key="1">
    <source>
        <dbReference type="ARBA" id="ARBA00010716"/>
    </source>
</evidence>
<feature type="binding site" evidence="11">
    <location>
        <begin position="321"/>
        <end position="323"/>
    </location>
    <ligand>
        <name>substrate</name>
    </ligand>
</feature>
<feature type="binding site" evidence="12">
    <location>
        <position position="204"/>
    </location>
    <ligand>
        <name>Zn(2+)</name>
        <dbReference type="ChEBI" id="CHEBI:29105"/>
    </ligand>
</feature>
<dbReference type="GO" id="GO:0008448">
    <property type="term" value="F:N-acetylglucosamine-6-phosphate deacetylase activity"/>
    <property type="evidence" value="ECO:0007669"/>
    <property type="project" value="UniProtKB-EC"/>
</dbReference>
<comment type="cofactor">
    <cofactor evidence="12">
        <name>a divalent metal cation</name>
        <dbReference type="ChEBI" id="CHEBI:60240"/>
    </cofactor>
    <text evidence="12">Binds 1 divalent metal cation per subunit.</text>
</comment>
<dbReference type="FunFam" id="3.20.20.140:FF:000004">
    <property type="entry name" value="N-acetylglucosamine-6-phosphate deacetylase"/>
    <property type="match status" value="1"/>
</dbReference>
<evidence type="ECO:0000313" key="15">
    <source>
        <dbReference type="Proteomes" id="UP000553776"/>
    </source>
</evidence>
<dbReference type="SUPFAM" id="SSF51338">
    <property type="entry name" value="Composite domain of metallo-dependent hydrolases"/>
    <property type="match status" value="1"/>
</dbReference>
<feature type="binding site" evidence="12">
    <location>
        <position position="138"/>
    </location>
    <ligand>
        <name>Zn(2+)</name>
        <dbReference type="ChEBI" id="CHEBI:29105"/>
    </ligand>
</feature>
<evidence type="ECO:0000256" key="8">
    <source>
        <dbReference type="ARBA" id="ARBA00060590"/>
    </source>
</evidence>
<dbReference type="GO" id="GO:0006046">
    <property type="term" value="P:N-acetylglucosamine catabolic process"/>
    <property type="evidence" value="ECO:0007669"/>
    <property type="project" value="TreeGrafter"/>
</dbReference>
<evidence type="ECO:0000256" key="4">
    <source>
        <dbReference type="ARBA" id="ARBA00022723"/>
    </source>
</evidence>
<feature type="binding site" evidence="11">
    <location>
        <position position="260"/>
    </location>
    <ligand>
        <name>substrate</name>
    </ligand>
</feature>
<feature type="binding site" evidence="11">
    <location>
        <position position="149"/>
    </location>
    <ligand>
        <name>substrate</name>
    </ligand>
</feature>
<evidence type="ECO:0000256" key="9">
    <source>
        <dbReference type="PIRNR" id="PIRNR038994"/>
    </source>
</evidence>
<dbReference type="Gene3D" id="3.20.20.140">
    <property type="entry name" value="Metal-dependent hydrolases"/>
    <property type="match status" value="1"/>
</dbReference>
<dbReference type="InterPro" id="IPR006680">
    <property type="entry name" value="Amidohydro-rel"/>
</dbReference>
<dbReference type="PANTHER" id="PTHR11113:SF14">
    <property type="entry name" value="N-ACETYLGLUCOSAMINE-6-PHOSPHATE DEACETYLASE"/>
    <property type="match status" value="1"/>
</dbReference>
<dbReference type="PANTHER" id="PTHR11113">
    <property type="entry name" value="N-ACETYLGLUCOSAMINE-6-PHOSPHATE DEACETYLASE"/>
    <property type="match status" value="1"/>
</dbReference>
<name>A0A841U9G5_9BACL</name>
<feature type="binding site" evidence="11">
    <location>
        <begin position="228"/>
        <end position="229"/>
    </location>
    <ligand>
        <name>substrate</name>
    </ligand>
</feature>
<evidence type="ECO:0000256" key="2">
    <source>
        <dbReference type="ARBA" id="ARBA00011899"/>
    </source>
</evidence>